<organism evidence="6 7">
    <name type="scientific">Stylosanthes scabra</name>
    <dbReference type="NCBI Taxonomy" id="79078"/>
    <lineage>
        <taxon>Eukaryota</taxon>
        <taxon>Viridiplantae</taxon>
        <taxon>Streptophyta</taxon>
        <taxon>Embryophyta</taxon>
        <taxon>Tracheophyta</taxon>
        <taxon>Spermatophyta</taxon>
        <taxon>Magnoliopsida</taxon>
        <taxon>eudicotyledons</taxon>
        <taxon>Gunneridae</taxon>
        <taxon>Pentapetalae</taxon>
        <taxon>rosids</taxon>
        <taxon>fabids</taxon>
        <taxon>Fabales</taxon>
        <taxon>Fabaceae</taxon>
        <taxon>Papilionoideae</taxon>
        <taxon>50 kb inversion clade</taxon>
        <taxon>dalbergioids sensu lato</taxon>
        <taxon>Dalbergieae</taxon>
        <taxon>Pterocarpus clade</taxon>
        <taxon>Stylosanthes</taxon>
    </lineage>
</organism>
<comment type="caution">
    <text evidence="6">The sequence shown here is derived from an EMBL/GenBank/DDBJ whole genome shotgun (WGS) entry which is preliminary data.</text>
</comment>
<keyword evidence="7" id="KW-1185">Reference proteome</keyword>
<evidence type="ECO:0000259" key="5">
    <source>
        <dbReference type="Pfam" id="PF03168"/>
    </source>
</evidence>
<accession>A0ABU6T2F6</accession>
<dbReference type="Proteomes" id="UP001341840">
    <property type="component" value="Unassembled WGS sequence"/>
</dbReference>
<keyword evidence="3" id="KW-1133">Transmembrane helix</keyword>
<feature type="domain" description="Late embryogenesis abundant protein LEA-2 subgroup" evidence="5">
    <location>
        <begin position="60"/>
        <end position="137"/>
    </location>
</feature>
<proteinExistence type="predicted"/>
<evidence type="ECO:0000256" key="2">
    <source>
        <dbReference type="ARBA" id="ARBA00022692"/>
    </source>
</evidence>
<dbReference type="InterPro" id="IPR004864">
    <property type="entry name" value="LEA_2"/>
</dbReference>
<dbReference type="InterPro" id="IPR044839">
    <property type="entry name" value="NDR1-like"/>
</dbReference>
<evidence type="ECO:0000256" key="4">
    <source>
        <dbReference type="ARBA" id="ARBA00023136"/>
    </source>
</evidence>
<comment type="subcellular location">
    <subcellularLocation>
        <location evidence="1">Membrane</location>
        <topology evidence="1">Single-pass membrane protein</topology>
    </subcellularLocation>
</comment>
<dbReference type="Pfam" id="PF03168">
    <property type="entry name" value="LEA_2"/>
    <property type="match status" value="1"/>
</dbReference>
<dbReference type="SUPFAM" id="SSF117070">
    <property type="entry name" value="LEA14-like"/>
    <property type="match status" value="1"/>
</dbReference>
<evidence type="ECO:0000313" key="6">
    <source>
        <dbReference type="EMBL" id="MED6142897.1"/>
    </source>
</evidence>
<protein>
    <recommendedName>
        <fullName evidence="5">Late embryogenesis abundant protein LEA-2 subgroup domain-containing protein</fullName>
    </recommendedName>
</protein>
<sequence>MSFESGSEKESRKRSKRCCLIVCAIIFIVIARDPKVSVSSDGLANFDIFSDAATTPLPMTITITNPNYGTFYYQSAHGYLHYRGVQVADAPIEPGKVAARKTVNVNAMAAVQTKKITTHENFFDDVGERGLSFTATASLPGKVVVINIIKVKAKVDIFCDVFLNITSVPMALASNCKTKITV</sequence>
<dbReference type="PANTHER" id="PTHR31234">
    <property type="entry name" value="LATE EMBRYOGENESIS ABUNDANT (LEA) HYDROXYPROLINE-RICH GLYCOPROTEIN FAMILY"/>
    <property type="match status" value="1"/>
</dbReference>
<evidence type="ECO:0000313" key="7">
    <source>
        <dbReference type="Proteomes" id="UP001341840"/>
    </source>
</evidence>
<dbReference type="EMBL" id="JASCZI010090624">
    <property type="protein sequence ID" value="MED6142897.1"/>
    <property type="molecule type" value="Genomic_DNA"/>
</dbReference>
<dbReference type="PANTHER" id="PTHR31234:SF65">
    <property type="entry name" value="LATE EMBRYOGENESIS ABUNDANT PROTEIN, LEA_2 SUBGROUP"/>
    <property type="match status" value="1"/>
</dbReference>
<reference evidence="6 7" key="1">
    <citation type="journal article" date="2023" name="Plants (Basel)">
        <title>Bridging the Gap: Combining Genomics and Transcriptomics Approaches to Understand Stylosanthes scabra, an Orphan Legume from the Brazilian Caatinga.</title>
        <authorList>
            <person name="Ferreira-Neto J.R.C."/>
            <person name="da Silva M.D."/>
            <person name="Binneck E."/>
            <person name="de Melo N.F."/>
            <person name="da Silva R.H."/>
            <person name="de Melo A.L.T.M."/>
            <person name="Pandolfi V."/>
            <person name="Bustamante F.O."/>
            <person name="Brasileiro-Vidal A.C."/>
            <person name="Benko-Iseppon A.M."/>
        </authorList>
    </citation>
    <scope>NUCLEOTIDE SEQUENCE [LARGE SCALE GENOMIC DNA]</scope>
    <source>
        <tissue evidence="6">Leaves</tissue>
    </source>
</reference>
<name>A0ABU6T2F6_9FABA</name>
<evidence type="ECO:0000256" key="1">
    <source>
        <dbReference type="ARBA" id="ARBA00004167"/>
    </source>
</evidence>
<keyword evidence="4" id="KW-0472">Membrane</keyword>
<gene>
    <name evidence="6" type="ORF">PIB30_001664</name>
</gene>
<keyword evidence="2" id="KW-0812">Transmembrane</keyword>
<evidence type="ECO:0000256" key="3">
    <source>
        <dbReference type="ARBA" id="ARBA00022989"/>
    </source>
</evidence>